<sequence>MHVKIVFFFFLLALSSYVSADCQPFGRSWGDKSKLTFPLPVICRQLSGEYPAGSASTRCHPSETQKNVKYYFRVQTLANTSKRLTVKKCMKGMNMTLENCERGGTWDIESWRYVLQSLDGRC</sequence>
<protein>
    <recommendedName>
        <fullName evidence="4">Secreted protein</fullName>
    </recommendedName>
</protein>
<gene>
    <name evidence="2" type="ORF">CROQUDRAFT_698420</name>
</gene>
<evidence type="ECO:0008006" key="4">
    <source>
        <dbReference type="Google" id="ProtNLM"/>
    </source>
</evidence>
<keyword evidence="1" id="KW-0732">Signal</keyword>
<reference evidence="2" key="1">
    <citation type="submission" date="2013-11" db="EMBL/GenBank/DDBJ databases">
        <title>Genome sequence of the fusiform rust pathogen reveals effectors for host alternation and coevolution with pine.</title>
        <authorList>
            <consortium name="DOE Joint Genome Institute"/>
            <person name="Smith K."/>
            <person name="Pendleton A."/>
            <person name="Kubisiak T."/>
            <person name="Anderson C."/>
            <person name="Salamov A."/>
            <person name="Aerts A."/>
            <person name="Riley R."/>
            <person name="Clum A."/>
            <person name="Lindquist E."/>
            <person name="Ence D."/>
            <person name="Campbell M."/>
            <person name="Kronenberg Z."/>
            <person name="Feau N."/>
            <person name="Dhillon B."/>
            <person name="Hamelin R."/>
            <person name="Burleigh J."/>
            <person name="Smith J."/>
            <person name="Yandell M."/>
            <person name="Nelson C."/>
            <person name="Grigoriev I."/>
            <person name="Davis J."/>
        </authorList>
    </citation>
    <scope>NUCLEOTIDE SEQUENCE</scope>
    <source>
        <strain evidence="2">G11</strain>
    </source>
</reference>
<keyword evidence="3" id="KW-1185">Reference proteome</keyword>
<name>A0A9P6THI1_9BASI</name>
<dbReference type="Proteomes" id="UP000886653">
    <property type="component" value="Unassembled WGS sequence"/>
</dbReference>
<feature type="signal peptide" evidence="1">
    <location>
        <begin position="1"/>
        <end position="20"/>
    </location>
</feature>
<comment type="caution">
    <text evidence="2">The sequence shown here is derived from an EMBL/GenBank/DDBJ whole genome shotgun (WGS) entry which is preliminary data.</text>
</comment>
<evidence type="ECO:0000256" key="1">
    <source>
        <dbReference type="SAM" id="SignalP"/>
    </source>
</evidence>
<accession>A0A9P6THI1</accession>
<dbReference type="EMBL" id="MU167211">
    <property type="protein sequence ID" value="KAG0151780.1"/>
    <property type="molecule type" value="Genomic_DNA"/>
</dbReference>
<evidence type="ECO:0000313" key="2">
    <source>
        <dbReference type="EMBL" id="KAG0151780.1"/>
    </source>
</evidence>
<evidence type="ECO:0000313" key="3">
    <source>
        <dbReference type="Proteomes" id="UP000886653"/>
    </source>
</evidence>
<organism evidence="2 3">
    <name type="scientific">Cronartium quercuum f. sp. fusiforme G11</name>
    <dbReference type="NCBI Taxonomy" id="708437"/>
    <lineage>
        <taxon>Eukaryota</taxon>
        <taxon>Fungi</taxon>
        <taxon>Dikarya</taxon>
        <taxon>Basidiomycota</taxon>
        <taxon>Pucciniomycotina</taxon>
        <taxon>Pucciniomycetes</taxon>
        <taxon>Pucciniales</taxon>
        <taxon>Coleosporiaceae</taxon>
        <taxon>Cronartium</taxon>
    </lineage>
</organism>
<feature type="chain" id="PRO_5040178702" description="Secreted protein" evidence="1">
    <location>
        <begin position="21"/>
        <end position="122"/>
    </location>
</feature>
<dbReference type="AlphaFoldDB" id="A0A9P6THI1"/>
<proteinExistence type="predicted"/>